<comment type="caution">
    <text evidence="1">The sequence shown here is derived from an EMBL/GenBank/DDBJ whole genome shotgun (WGS) entry which is preliminary data.</text>
</comment>
<proteinExistence type="predicted"/>
<dbReference type="AlphaFoldDB" id="A0A9Q3ED65"/>
<gene>
    <name evidence="1" type="ORF">O181_056411</name>
</gene>
<evidence type="ECO:0000313" key="1">
    <source>
        <dbReference type="EMBL" id="MBW0516696.1"/>
    </source>
</evidence>
<organism evidence="1 2">
    <name type="scientific">Austropuccinia psidii MF-1</name>
    <dbReference type="NCBI Taxonomy" id="1389203"/>
    <lineage>
        <taxon>Eukaryota</taxon>
        <taxon>Fungi</taxon>
        <taxon>Dikarya</taxon>
        <taxon>Basidiomycota</taxon>
        <taxon>Pucciniomycotina</taxon>
        <taxon>Pucciniomycetes</taxon>
        <taxon>Pucciniales</taxon>
        <taxon>Sphaerophragmiaceae</taxon>
        <taxon>Austropuccinia</taxon>
    </lineage>
</organism>
<protein>
    <submittedName>
        <fullName evidence="1">Uncharacterized protein</fullName>
    </submittedName>
</protein>
<dbReference type="Proteomes" id="UP000765509">
    <property type="component" value="Unassembled WGS sequence"/>
</dbReference>
<name>A0A9Q3ED65_9BASI</name>
<evidence type="ECO:0000313" key="2">
    <source>
        <dbReference type="Proteomes" id="UP000765509"/>
    </source>
</evidence>
<dbReference type="EMBL" id="AVOT02025415">
    <property type="protein sequence ID" value="MBW0516696.1"/>
    <property type="molecule type" value="Genomic_DNA"/>
</dbReference>
<keyword evidence="2" id="KW-1185">Reference proteome</keyword>
<sequence length="93" mass="10251">MPSGKTPIEENLVEYKGEAQLEIHDIHVEAGQPQDTTNGNSCKQTQDAQTFQVTPTKGMLYIHLTDTKMSVFLNNSQHPLIIDSGAHFSIVAN</sequence>
<reference evidence="1" key="1">
    <citation type="submission" date="2021-03" db="EMBL/GenBank/DDBJ databases">
        <title>Draft genome sequence of rust myrtle Austropuccinia psidii MF-1, a brazilian biotype.</title>
        <authorList>
            <person name="Quecine M.C."/>
            <person name="Pachon D.M.R."/>
            <person name="Bonatelli M.L."/>
            <person name="Correr F.H."/>
            <person name="Franceschini L.M."/>
            <person name="Leite T.F."/>
            <person name="Margarido G.R.A."/>
            <person name="Almeida C.A."/>
            <person name="Ferrarezi J.A."/>
            <person name="Labate C.A."/>
        </authorList>
    </citation>
    <scope>NUCLEOTIDE SEQUENCE</scope>
    <source>
        <strain evidence="1">MF-1</strain>
    </source>
</reference>
<accession>A0A9Q3ED65</accession>